<evidence type="ECO:0000313" key="16">
    <source>
        <dbReference type="EMBL" id="AEO70479.1"/>
    </source>
</evidence>
<dbReference type="GO" id="GO:0006032">
    <property type="term" value="P:chitin catabolic process"/>
    <property type="evidence" value="ECO:0007669"/>
    <property type="project" value="UniProtKB-KW"/>
</dbReference>
<evidence type="ECO:0000256" key="6">
    <source>
        <dbReference type="ARBA" id="ARBA00022729"/>
    </source>
</evidence>
<dbReference type="SMART" id="SM00636">
    <property type="entry name" value="Glyco_18"/>
    <property type="match status" value="1"/>
</dbReference>
<dbReference type="InterPro" id="IPR050314">
    <property type="entry name" value="Glycosyl_Hydrlase_18"/>
</dbReference>
<evidence type="ECO:0000256" key="2">
    <source>
        <dbReference type="ARBA" id="ARBA00004613"/>
    </source>
</evidence>
<sequence>MLFSFFLLVAPFVLLSTASTLPKSVRLGPGEDGQVQCEGATVTETVWLPEPTQMAASKGEGGTTAAATTNSPPAPSSTMPLFVSPENATVASGNATARVVTYRNALYFTNWGIYGANFQPQQLPADKLTHVLYAFADIGSDGEVKSSDSYSDLEKHYATDSWNDKGQNAYGCVKQLYILKKKHRRLKTLLSIGGWTYSPKFAPVAATEDGRQRFCNSSVTLLKDWGFDGLDIDWEYPSSAAEAQNFVQLLQTCRQALDAYAAAHAPGYHFELTVAAPAGPQNYNTLDVAAMDPLLDAWHLMAYDYAGPWDSTTGHQANLHASARNPLATKFSTDRAVADYIGRGVPARKLVLGLPLYGRAFEATKGLGLPYAGVGPGSFQPGIWLYRDLPRPGAAAVLYDDEAGASYSFDAETGELVSYDTLRSAAAKAEYLVRKGMGGAVFWEASGDKVGNASLVGALAGGMGRLDTAQNWLAYPESRYDNIRLGMPGE</sequence>
<proteinExistence type="inferred from homology"/>
<evidence type="ECO:0000256" key="9">
    <source>
        <dbReference type="ARBA" id="ARBA00023277"/>
    </source>
</evidence>
<comment type="subcellular location">
    <subcellularLocation>
        <location evidence="2">Secreted</location>
    </subcellularLocation>
</comment>
<evidence type="ECO:0000256" key="11">
    <source>
        <dbReference type="ARBA" id="ARBA00023326"/>
    </source>
</evidence>
<dbReference type="PANTHER" id="PTHR11177:SF384">
    <property type="entry name" value="CHITINASE"/>
    <property type="match status" value="1"/>
</dbReference>
<dbReference type="EMBL" id="CP003013">
    <property type="protein sequence ID" value="AEO70479.1"/>
    <property type="molecule type" value="Genomic_DNA"/>
</dbReference>
<evidence type="ECO:0000256" key="7">
    <source>
        <dbReference type="ARBA" id="ARBA00022801"/>
    </source>
</evidence>
<dbReference type="InterPro" id="IPR029070">
    <property type="entry name" value="Chitinase_insertion_sf"/>
</dbReference>
<feature type="region of interest" description="Disordered" evidence="13">
    <location>
        <begin position="54"/>
        <end position="77"/>
    </location>
</feature>
<evidence type="ECO:0000256" key="14">
    <source>
        <dbReference type="SAM" id="SignalP"/>
    </source>
</evidence>
<dbReference type="GeneID" id="11522925"/>
<evidence type="ECO:0000256" key="8">
    <source>
        <dbReference type="ARBA" id="ARBA00023024"/>
    </source>
</evidence>
<accession>G2RFJ6</accession>
<keyword evidence="8" id="KW-0146">Chitin degradation</keyword>
<evidence type="ECO:0000256" key="4">
    <source>
        <dbReference type="ARBA" id="ARBA00012729"/>
    </source>
</evidence>
<dbReference type="HOGENOM" id="CLU_002833_1_1_1"/>
<dbReference type="Pfam" id="PF00704">
    <property type="entry name" value="Glyco_hydro_18"/>
    <property type="match status" value="1"/>
</dbReference>
<dbReference type="SUPFAM" id="SSF54556">
    <property type="entry name" value="Chitinase insertion domain"/>
    <property type="match status" value="1"/>
</dbReference>
<reference evidence="16 17" key="1">
    <citation type="journal article" date="2011" name="Nat. Biotechnol.">
        <title>Comparative genomic analysis of the thermophilic biomass-degrading fungi Myceliophthora thermophila and Thielavia terrestris.</title>
        <authorList>
            <person name="Berka R.M."/>
            <person name="Grigoriev I.V."/>
            <person name="Otillar R."/>
            <person name="Salamov A."/>
            <person name="Grimwood J."/>
            <person name="Reid I."/>
            <person name="Ishmael N."/>
            <person name="John T."/>
            <person name="Darmond C."/>
            <person name="Moisan M.-C."/>
            <person name="Henrissat B."/>
            <person name="Coutinho P.M."/>
            <person name="Lombard V."/>
            <person name="Natvig D.O."/>
            <person name="Lindquist E."/>
            <person name="Schmutz J."/>
            <person name="Lucas S."/>
            <person name="Harris P."/>
            <person name="Powlowski J."/>
            <person name="Bellemare A."/>
            <person name="Taylor D."/>
            <person name="Butler G."/>
            <person name="de Vries R.P."/>
            <person name="Allijn I.E."/>
            <person name="van den Brink J."/>
            <person name="Ushinsky S."/>
            <person name="Storms R."/>
            <person name="Powell A.J."/>
            <person name="Paulsen I.T."/>
            <person name="Elbourne L.D.H."/>
            <person name="Baker S.E."/>
            <person name="Magnuson J."/>
            <person name="LaBoissiere S."/>
            <person name="Clutterbuck A.J."/>
            <person name="Martinez D."/>
            <person name="Wogulis M."/>
            <person name="de Leon A.L."/>
            <person name="Rey M.W."/>
            <person name="Tsang A."/>
        </authorList>
    </citation>
    <scope>NUCLEOTIDE SEQUENCE [LARGE SCALE GENOMIC DNA]</scope>
    <source>
        <strain evidence="17">ATCC 38088 / NRRL 8126</strain>
    </source>
</reference>
<organism evidence="16 17">
    <name type="scientific">Thermothielavioides terrestris (strain ATCC 38088 / NRRL 8126)</name>
    <name type="common">Thielavia terrestris</name>
    <dbReference type="NCBI Taxonomy" id="578455"/>
    <lineage>
        <taxon>Eukaryota</taxon>
        <taxon>Fungi</taxon>
        <taxon>Dikarya</taxon>
        <taxon>Ascomycota</taxon>
        <taxon>Pezizomycotina</taxon>
        <taxon>Sordariomycetes</taxon>
        <taxon>Sordariomycetidae</taxon>
        <taxon>Sordariales</taxon>
        <taxon>Chaetomiaceae</taxon>
        <taxon>Thermothielavioides</taxon>
        <taxon>Thermothielavioides terrestris</taxon>
    </lineage>
</organism>
<dbReference type="Gene3D" id="3.20.20.80">
    <property type="entry name" value="Glycosidases"/>
    <property type="match status" value="1"/>
</dbReference>
<keyword evidence="5" id="KW-0964">Secreted</keyword>
<dbReference type="KEGG" id="ttt:THITE_2121983"/>
<dbReference type="FunFam" id="3.20.20.80:FF:000075">
    <property type="entry name" value="Sporulation-specific chitinase"/>
    <property type="match status" value="1"/>
</dbReference>
<dbReference type="OrthoDB" id="76388at2759"/>
<evidence type="ECO:0000256" key="13">
    <source>
        <dbReference type="SAM" id="MobiDB-lite"/>
    </source>
</evidence>
<keyword evidence="7 12" id="KW-0378">Hydrolase</keyword>
<feature type="compositionally biased region" description="Low complexity" evidence="13">
    <location>
        <begin position="55"/>
        <end position="71"/>
    </location>
</feature>
<evidence type="ECO:0000259" key="15">
    <source>
        <dbReference type="PROSITE" id="PS51910"/>
    </source>
</evidence>
<dbReference type="STRING" id="578455.G2RFJ6"/>
<keyword evidence="17" id="KW-1185">Reference proteome</keyword>
<dbReference type="RefSeq" id="XP_003656815.1">
    <property type="nucleotide sequence ID" value="XM_003656767.1"/>
</dbReference>
<dbReference type="InterPro" id="IPR001579">
    <property type="entry name" value="Glyco_hydro_18_chit_AS"/>
</dbReference>
<keyword evidence="6 14" id="KW-0732">Signal</keyword>
<dbReference type="PANTHER" id="PTHR11177">
    <property type="entry name" value="CHITINASE"/>
    <property type="match status" value="1"/>
</dbReference>
<evidence type="ECO:0000256" key="1">
    <source>
        <dbReference type="ARBA" id="ARBA00000822"/>
    </source>
</evidence>
<dbReference type="PROSITE" id="PS51910">
    <property type="entry name" value="GH18_2"/>
    <property type="match status" value="1"/>
</dbReference>
<feature type="signal peptide" evidence="14">
    <location>
        <begin position="1"/>
        <end position="18"/>
    </location>
</feature>
<comment type="catalytic activity">
    <reaction evidence="1">
        <text>Random endo-hydrolysis of N-acetyl-beta-D-glucosaminide (1-&gt;4)-beta-linkages in chitin and chitodextrins.</text>
        <dbReference type="EC" id="3.2.1.14"/>
    </reaction>
</comment>
<feature type="domain" description="GH18" evidence="15">
    <location>
        <begin position="102"/>
        <end position="466"/>
    </location>
</feature>
<dbReference type="GO" id="GO:0008843">
    <property type="term" value="F:endochitinase activity"/>
    <property type="evidence" value="ECO:0007669"/>
    <property type="project" value="UniProtKB-EC"/>
</dbReference>
<keyword evidence="10 12" id="KW-0326">Glycosidase</keyword>
<dbReference type="InterPro" id="IPR017853">
    <property type="entry name" value="GH"/>
</dbReference>
<evidence type="ECO:0000256" key="12">
    <source>
        <dbReference type="RuleBase" id="RU000489"/>
    </source>
</evidence>
<evidence type="ECO:0000256" key="5">
    <source>
        <dbReference type="ARBA" id="ARBA00022525"/>
    </source>
</evidence>
<dbReference type="CDD" id="cd06548">
    <property type="entry name" value="GH18_chitinase"/>
    <property type="match status" value="1"/>
</dbReference>
<feature type="chain" id="PRO_5003437231" description="chitinase" evidence="14">
    <location>
        <begin position="19"/>
        <end position="490"/>
    </location>
</feature>
<evidence type="ECO:0000256" key="3">
    <source>
        <dbReference type="ARBA" id="ARBA00008682"/>
    </source>
</evidence>
<evidence type="ECO:0000256" key="10">
    <source>
        <dbReference type="ARBA" id="ARBA00023295"/>
    </source>
</evidence>
<gene>
    <name evidence="16" type="ORF">THITE_2121983</name>
</gene>
<dbReference type="Gene3D" id="3.10.50.10">
    <property type="match status" value="1"/>
</dbReference>
<dbReference type="InterPro" id="IPR001223">
    <property type="entry name" value="Glyco_hydro18_cat"/>
</dbReference>
<dbReference type="eggNOG" id="KOG2806">
    <property type="taxonomic scope" value="Eukaryota"/>
</dbReference>
<dbReference type="InterPro" id="IPR011583">
    <property type="entry name" value="Chitinase_II/V-like_cat"/>
</dbReference>
<dbReference type="GO" id="GO:0005576">
    <property type="term" value="C:extracellular region"/>
    <property type="evidence" value="ECO:0007669"/>
    <property type="project" value="UniProtKB-SubCell"/>
</dbReference>
<dbReference type="Proteomes" id="UP000008181">
    <property type="component" value="Chromosome 5"/>
</dbReference>
<comment type="similarity">
    <text evidence="3">Belongs to the glycosyl hydrolase 18 family. Chitinase class V subfamily.</text>
</comment>
<dbReference type="PROSITE" id="PS01095">
    <property type="entry name" value="GH18_1"/>
    <property type="match status" value="1"/>
</dbReference>
<name>G2RFJ6_THETT</name>
<protein>
    <recommendedName>
        <fullName evidence="4">chitinase</fullName>
        <ecNumber evidence="4">3.2.1.14</ecNumber>
    </recommendedName>
</protein>
<dbReference type="GO" id="GO:0008061">
    <property type="term" value="F:chitin binding"/>
    <property type="evidence" value="ECO:0007669"/>
    <property type="project" value="InterPro"/>
</dbReference>
<keyword evidence="9" id="KW-0119">Carbohydrate metabolism</keyword>
<evidence type="ECO:0000313" key="17">
    <source>
        <dbReference type="Proteomes" id="UP000008181"/>
    </source>
</evidence>
<keyword evidence="11" id="KW-0624">Polysaccharide degradation</keyword>
<dbReference type="SUPFAM" id="SSF51445">
    <property type="entry name" value="(Trans)glycosidases"/>
    <property type="match status" value="1"/>
</dbReference>
<dbReference type="AlphaFoldDB" id="G2RFJ6"/>
<dbReference type="GO" id="GO:0000272">
    <property type="term" value="P:polysaccharide catabolic process"/>
    <property type="evidence" value="ECO:0007669"/>
    <property type="project" value="UniProtKB-KW"/>
</dbReference>
<dbReference type="EC" id="3.2.1.14" evidence="4"/>